<sequence>MQTLGLSDSTPRTESRWRALFWPTIRNVGDLDYITRQGLWICYIVAAVNAVLSAFAGFPLAGAFECLFYFLAGVGVRQRDRFAGIAAFAGYLLSGFVLQRYSGNGFGVVRIIFLALLFANIRGNWLSARWASEEQLEFPPMRLNQTLADKMADQLPVWLWPKIRIVFYVIATLELLFLLLALFAPLP</sequence>
<dbReference type="KEGG" id="pfer:IRI77_01695"/>
<evidence type="ECO:0000256" key="1">
    <source>
        <dbReference type="SAM" id="Phobius"/>
    </source>
</evidence>
<reference evidence="2 3" key="1">
    <citation type="submission" date="2020-10" db="EMBL/GenBank/DDBJ databases">
        <title>Complete genome sequence of Paludibaculum fermentans P105T, a facultatively anaerobic acidobacterium capable of dissimilatory Fe(III) reduction.</title>
        <authorList>
            <person name="Dedysh S.N."/>
            <person name="Beletsky A.V."/>
            <person name="Kulichevskaya I.S."/>
            <person name="Mardanov A.V."/>
            <person name="Ravin N.V."/>
        </authorList>
    </citation>
    <scope>NUCLEOTIDE SEQUENCE [LARGE SCALE GENOMIC DNA]</scope>
    <source>
        <strain evidence="2 3">P105</strain>
    </source>
</reference>
<dbReference type="RefSeq" id="WP_194450363.1">
    <property type="nucleotide sequence ID" value="NZ_CP063849.1"/>
</dbReference>
<accession>A0A7S7SLQ3</accession>
<dbReference type="Proteomes" id="UP000593892">
    <property type="component" value="Chromosome"/>
</dbReference>
<feature type="transmembrane region" description="Helical" evidence="1">
    <location>
        <begin position="107"/>
        <end position="125"/>
    </location>
</feature>
<keyword evidence="1" id="KW-0472">Membrane</keyword>
<feature type="transmembrane region" description="Helical" evidence="1">
    <location>
        <begin position="82"/>
        <end position="101"/>
    </location>
</feature>
<organism evidence="2 3">
    <name type="scientific">Paludibaculum fermentans</name>
    <dbReference type="NCBI Taxonomy" id="1473598"/>
    <lineage>
        <taxon>Bacteria</taxon>
        <taxon>Pseudomonadati</taxon>
        <taxon>Acidobacteriota</taxon>
        <taxon>Terriglobia</taxon>
        <taxon>Bryobacterales</taxon>
        <taxon>Bryobacteraceae</taxon>
        <taxon>Paludibaculum</taxon>
    </lineage>
</organism>
<dbReference type="AlphaFoldDB" id="A0A7S7SLQ3"/>
<dbReference type="EMBL" id="CP063849">
    <property type="protein sequence ID" value="QOY88701.1"/>
    <property type="molecule type" value="Genomic_DNA"/>
</dbReference>
<keyword evidence="1" id="KW-0812">Transmembrane</keyword>
<name>A0A7S7SLQ3_PALFE</name>
<gene>
    <name evidence="2" type="ORF">IRI77_01695</name>
</gene>
<evidence type="ECO:0000313" key="2">
    <source>
        <dbReference type="EMBL" id="QOY88701.1"/>
    </source>
</evidence>
<keyword evidence="3" id="KW-1185">Reference proteome</keyword>
<feature type="transmembrane region" description="Helical" evidence="1">
    <location>
        <begin position="165"/>
        <end position="186"/>
    </location>
</feature>
<feature type="transmembrane region" description="Helical" evidence="1">
    <location>
        <begin position="38"/>
        <end position="70"/>
    </location>
</feature>
<protein>
    <submittedName>
        <fullName evidence="2">Uncharacterized protein</fullName>
    </submittedName>
</protein>
<proteinExistence type="predicted"/>
<keyword evidence="1" id="KW-1133">Transmembrane helix</keyword>
<evidence type="ECO:0000313" key="3">
    <source>
        <dbReference type="Proteomes" id="UP000593892"/>
    </source>
</evidence>